<dbReference type="PROSITE" id="PS50830">
    <property type="entry name" value="TNASE_3"/>
    <property type="match status" value="1"/>
</dbReference>
<gene>
    <name evidence="6" type="ORF">ACFQ4M_19730</name>
</gene>
<keyword evidence="1" id="KW-0540">Nuclease</keyword>
<feature type="domain" description="TNase-like" evidence="5">
    <location>
        <begin position="31"/>
        <end position="151"/>
    </location>
</feature>
<evidence type="ECO:0000313" key="7">
    <source>
        <dbReference type="Proteomes" id="UP001597158"/>
    </source>
</evidence>
<dbReference type="Pfam" id="PF00565">
    <property type="entry name" value="SNase"/>
    <property type="match status" value="1"/>
</dbReference>
<dbReference type="PANTHER" id="PTHR12302">
    <property type="entry name" value="EBNA2 BINDING PROTEIN P100"/>
    <property type="match status" value="1"/>
</dbReference>
<protein>
    <submittedName>
        <fullName evidence="6">Thermonuclease family protein</fullName>
    </submittedName>
</protein>
<keyword evidence="2" id="KW-0255">Endonuclease</keyword>
<dbReference type="InterPro" id="IPR016071">
    <property type="entry name" value="Staphylococal_nuclease_OB-fold"/>
</dbReference>
<dbReference type="SUPFAM" id="SSF50199">
    <property type="entry name" value="Staphylococcal nuclease"/>
    <property type="match status" value="1"/>
</dbReference>
<keyword evidence="7" id="KW-1185">Reference proteome</keyword>
<organism evidence="6 7">
    <name type="scientific">Thauera mechernichensis</name>
    <dbReference type="NCBI Taxonomy" id="82788"/>
    <lineage>
        <taxon>Bacteria</taxon>
        <taxon>Pseudomonadati</taxon>
        <taxon>Pseudomonadota</taxon>
        <taxon>Betaproteobacteria</taxon>
        <taxon>Rhodocyclales</taxon>
        <taxon>Zoogloeaceae</taxon>
        <taxon>Thauera</taxon>
    </lineage>
</organism>
<dbReference type="Proteomes" id="UP001597158">
    <property type="component" value="Unassembled WGS sequence"/>
</dbReference>
<accession>A0ABW3WIS3</accession>
<sequence>MNRQFHNVITLYATLLFAVGLALAAPVRAQQTATGPVTGVSDGDTFYMTIDGRAVRVRLAQIDAPEKAQPFGRRAEQSLRDLIGKRQVTVTWTQADQYGRPVVQAEADGVNVNAEQVRRGFAWAWPRYTTDPRLLDWQAEARAARRGLWADPNPVEPWVWRQVHRKGGR</sequence>
<evidence type="ECO:0000313" key="6">
    <source>
        <dbReference type="EMBL" id="MFD1265808.1"/>
    </source>
</evidence>
<proteinExistence type="predicted"/>
<feature type="chain" id="PRO_5046754469" evidence="4">
    <location>
        <begin position="25"/>
        <end position="169"/>
    </location>
</feature>
<dbReference type="Gene3D" id="2.40.50.90">
    <property type="match status" value="1"/>
</dbReference>
<evidence type="ECO:0000256" key="3">
    <source>
        <dbReference type="ARBA" id="ARBA00022801"/>
    </source>
</evidence>
<evidence type="ECO:0000259" key="5">
    <source>
        <dbReference type="PROSITE" id="PS50830"/>
    </source>
</evidence>
<evidence type="ECO:0000256" key="4">
    <source>
        <dbReference type="SAM" id="SignalP"/>
    </source>
</evidence>
<evidence type="ECO:0000256" key="2">
    <source>
        <dbReference type="ARBA" id="ARBA00022759"/>
    </source>
</evidence>
<keyword evidence="4" id="KW-0732">Signal</keyword>
<comment type="caution">
    <text evidence="6">The sequence shown here is derived from an EMBL/GenBank/DDBJ whole genome shotgun (WGS) entry which is preliminary data.</text>
</comment>
<dbReference type="SMART" id="SM00318">
    <property type="entry name" value="SNc"/>
    <property type="match status" value="1"/>
</dbReference>
<dbReference type="PANTHER" id="PTHR12302:SF3">
    <property type="entry name" value="SERINE_THREONINE-PROTEIN KINASE 31"/>
    <property type="match status" value="1"/>
</dbReference>
<dbReference type="RefSeq" id="WP_277835503.1">
    <property type="nucleotide sequence ID" value="NZ_JARQZE010000027.1"/>
</dbReference>
<dbReference type="InterPro" id="IPR035437">
    <property type="entry name" value="SNase_OB-fold_sf"/>
</dbReference>
<name>A0ABW3WIS3_9RHOO</name>
<evidence type="ECO:0000256" key="1">
    <source>
        <dbReference type="ARBA" id="ARBA00022722"/>
    </source>
</evidence>
<reference evidence="7" key="1">
    <citation type="journal article" date="2019" name="Int. J. Syst. Evol. Microbiol.">
        <title>The Global Catalogue of Microorganisms (GCM) 10K type strain sequencing project: providing services to taxonomists for standard genome sequencing and annotation.</title>
        <authorList>
            <consortium name="The Broad Institute Genomics Platform"/>
            <consortium name="The Broad Institute Genome Sequencing Center for Infectious Disease"/>
            <person name="Wu L."/>
            <person name="Ma J."/>
        </authorList>
    </citation>
    <scope>NUCLEOTIDE SEQUENCE [LARGE SCALE GENOMIC DNA]</scope>
    <source>
        <strain evidence="7">CCUG 48884</strain>
    </source>
</reference>
<dbReference type="EMBL" id="JBHTMC010000048">
    <property type="protein sequence ID" value="MFD1265808.1"/>
    <property type="molecule type" value="Genomic_DNA"/>
</dbReference>
<keyword evidence="3" id="KW-0378">Hydrolase</keyword>
<feature type="signal peptide" evidence="4">
    <location>
        <begin position="1"/>
        <end position="24"/>
    </location>
</feature>